<evidence type="ECO:0000259" key="4">
    <source>
        <dbReference type="PROSITE" id="PS51228"/>
    </source>
</evidence>
<dbReference type="Gene3D" id="1.20.80.10">
    <property type="match status" value="1"/>
</dbReference>
<dbReference type="Proteomes" id="UP001408789">
    <property type="component" value="Unassembled WGS sequence"/>
</dbReference>
<evidence type="ECO:0000313" key="5">
    <source>
        <dbReference type="EMBL" id="KAK9053274.1"/>
    </source>
</evidence>
<dbReference type="PANTHER" id="PTHR23310">
    <property type="entry name" value="ACYL-COA-BINDING PROTEIN, ACBP"/>
    <property type="match status" value="1"/>
</dbReference>
<evidence type="ECO:0000256" key="2">
    <source>
        <dbReference type="ARBA" id="ARBA00023121"/>
    </source>
</evidence>
<dbReference type="AlphaFoldDB" id="A0AAP0CHF0"/>
<keyword evidence="2" id="KW-0446">Lipid-binding</keyword>
<dbReference type="PANTHER" id="PTHR23310:SF105">
    <property type="entry name" value="ACYL-COA-BINDING DOMAIN-CONTAINING PROTEIN 5"/>
    <property type="match status" value="1"/>
</dbReference>
<gene>
    <name evidence="5" type="ORF">SSX86_029907</name>
</gene>
<dbReference type="Pfam" id="PF00887">
    <property type="entry name" value="ACBP"/>
    <property type="match status" value="1"/>
</dbReference>
<feature type="region of interest" description="Disordered" evidence="3">
    <location>
        <begin position="302"/>
        <end position="391"/>
    </location>
</feature>
<evidence type="ECO:0000256" key="1">
    <source>
        <dbReference type="ARBA" id="ARBA00005567"/>
    </source>
</evidence>
<accession>A0AAP0CHF0</accession>
<dbReference type="InterPro" id="IPR014352">
    <property type="entry name" value="FERM/acyl-CoA-bd_prot_sf"/>
</dbReference>
<sequence length="391" mass="43568">MRPTILDKLKPYWKLGINLVYTFYPKTYINQLKKLDLINRPIFEPLCRFEPSQSSATVMELFQELVFTISFSLIVSLLIVKLFSVASSCDDGNSTVSITVEEKMENEWVVCDSEKEGKDVCFKDPVKVSGDVDFGYVGDELGSGVVIKDSQSVGGVGACQVFDESPERNEVGDAGIDAVKSDEGNVAESVDVGEVKIDEEDEIFDEDWQGIEATELERSFGAAVAFMSSVDCVNLIDNEVKIRLYGLHQVAIEGSCFEPQPMALKLSARANWNSWKRLENLGREDAMEQYIALLSQNVPDWMERRHPPAIPPKGYSQGPQKQKGYEKAPPPRRRATWKPLPSMTGQGCHLGYRHGGRDKGKLGNGNKRASVRDLADKKDRQVRGSTMGQVM</sequence>
<dbReference type="PROSITE" id="PS51228">
    <property type="entry name" value="ACB_2"/>
    <property type="match status" value="1"/>
</dbReference>
<dbReference type="EMBL" id="JBCNJP010000027">
    <property type="protein sequence ID" value="KAK9053274.1"/>
    <property type="molecule type" value="Genomic_DNA"/>
</dbReference>
<dbReference type="SUPFAM" id="SSF47027">
    <property type="entry name" value="Acyl-CoA binding protein"/>
    <property type="match status" value="1"/>
</dbReference>
<evidence type="ECO:0000256" key="3">
    <source>
        <dbReference type="SAM" id="MobiDB-lite"/>
    </source>
</evidence>
<dbReference type="GO" id="GO:0000062">
    <property type="term" value="F:fatty-acyl-CoA binding"/>
    <property type="evidence" value="ECO:0007669"/>
    <property type="project" value="InterPro"/>
</dbReference>
<comment type="caution">
    <text evidence="5">The sequence shown here is derived from an EMBL/GenBank/DDBJ whole genome shotgun (WGS) entry which is preliminary data.</text>
</comment>
<feature type="domain" description="ACB" evidence="4">
    <location>
        <begin position="216"/>
        <end position="303"/>
    </location>
</feature>
<dbReference type="GO" id="GO:0006631">
    <property type="term" value="P:fatty acid metabolic process"/>
    <property type="evidence" value="ECO:0007669"/>
    <property type="project" value="TreeGrafter"/>
</dbReference>
<proteinExistence type="inferred from homology"/>
<organism evidence="5 6">
    <name type="scientific">Deinandra increscens subsp. villosa</name>
    <dbReference type="NCBI Taxonomy" id="3103831"/>
    <lineage>
        <taxon>Eukaryota</taxon>
        <taxon>Viridiplantae</taxon>
        <taxon>Streptophyta</taxon>
        <taxon>Embryophyta</taxon>
        <taxon>Tracheophyta</taxon>
        <taxon>Spermatophyta</taxon>
        <taxon>Magnoliopsida</taxon>
        <taxon>eudicotyledons</taxon>
        <taxon>Gunneridae</taxon>
        <taxon>Pentapetalae</taxon>
        <taxon>asterids</taxon>
        <taxon>campanulids</taxon>
        <taxon>Asterales</taxon>
        <taxon>Asteraceae</taxon>
        <taxon>Asteroideae</taxon>
        <taxon>Heliantheae alliance</taxon>
        <taxon>Madieae</taxon>
        <taxon>Madiinae</taxon>
        <taxon>Deinandra</taxon>
    </lineage>
</organism>
<evidence type="ECO:0000313" key="6">
    <source>
        <dbReference type="Proteomes" id="UP001408789"/>
    </source>
</evidence>
<name>A0AAP0CHF0_9ASTR</name>
<dbReference type="InterPro" id="IPR035984">
    <property type="entry name" value="Acyl-CoA-binding_sf"/>
</dbReference>
<protein>
    <recommendedName>
        <fullName evidence="4">ACB domain-containing protein</fullName>
    </recommendedName>
</protein>
<keyword evidence="6" id="KW-1185">Reference proteome</keyword>
<dbReference type="InterPro" id="IPR000582">
    <property type="entry name" value="Acyl-CoA-binding_protein"/>
</dbReference>
<reference evidence="5 6" key="1">
    <citation type="submission" date="2024-04" db="EMBL/GenBank/DDBJ databases">
        <title>The reference genome of an endangered Asteraceae, Deinandra increscens subsp. villosa, native to the Central Coast of California.</title>
        <authorList>
            <person name="Guilliams M."/>
            <person name="Hasenstab-Lehman K."/>
            <person name="Meyer R."/>
            <person name="Mcevoy S."/>
        </authorList>
    </citation>
    <scope>NUCLEOTIDE SEQUENCE [LARGE SCALE GENOMIC DNA]</scope>
    <source>
        <tissue evidence="5">Leaf</tissue>
    </source>
</reference>
<feature type="compositionally biased region" description="Basic and acidic residues" evidence="3">
    <location>
        <begin position="370"/>
        <end position="382"/>
    </location>
</feature>
<comment type="similarity">
    <text evidence="1">Belongs to the ACBP family.</text>
</comment>